<reference evidence="2 3" key="1">
    <citation type="submission" date="2020-01" db="EMBL/GenBank/DDBJ databases">
        <title>Ponticoccus aerotolerans gen. nov., sp. nov., an anaerobic bacterium and proposal of Ponticoccusceae fam. nov., Ponticoccusles ord. nov. and Ponticoccuse classis nov. in the phylum Kiritimatiellaeota.</title>
        <authorList>
            <person name="Zhou L.Y."/>
            <person name="Du Z.J."/>
        </authorList>
    </citation>
    <scope>NUCLEOTIDE SEQUENCE [LARGE SCALE GENOMIC DNA]</scope>
    <source>
        <strain evidence="2 3">S-5007</strain>
    </source>
</reference>
<name>A0A6P1MDW9_9BACT</name>
<evidence type="ECO:0000313" key="3">
    <source>
        <dbReference type="Proteomes" id="UP000464954"/>
    </source>
</evidence>
<keyword evidence="3" id="KW-1185">Reference proteome</keyword>
<proteinExistence type="predicted"/>
<dbReference type="KEGG" id="taer:GT409_10105"/>
<sequence length="727" mass="75726">MRRNRSAVVVFLVVAGLGRAATWTGAATEWLSTAAWDTANIPNSVGEYAEFGDSSEYHVNIGSTVIVGRSVASSVKVSGTGSYTFGGAGTLRVERTATSTFANDMYFSTTGDTVFNVPVISTRSTAGTIANRFRAHAGCGDVIFNQPLSWSNTSLQLLHDSSAGSIQINGGMMAEINKELWIWTSQPAGISINSTISSSVSGVRITVASGNGTVRFSNPSGVAVDSSIAVVAVNGGAVELGGNNQIDTKTEMAANGGMLDMNGYSNRNATTLGLSSTTDEKTLTIDFSDAAAEALYFEDCSSQTWADGNLLDLVGFEFGVDELRFGTGSSGLTAEQLGQIRVDGAVVENLGLDSIGALVIKNPILATWTGFTSTWESAGAWNTATFPYAIGDGVVFGDSAQYSVEIGTSIVLGRTSGTTFKVQGSGSYTFGGAGTLKIERGATDSFANDVYFTTSGDTVFNVPVISARSTAGTIPNRFRANAGSGNVIFNQPLVWSDNSLQLVQDSSNGSMQINGGMVADTSRELWIWTSRSAGVSLNSTISSSVLSPPRITLGGGGGTVRFSNPSGVAVDSSMDRVAFNGGVAELGGDNQIATKIGLSNSSGMLDMNGYSNLNTTTLELASTTGDKTLTIDFSNAFAEALYFDDCRAQTWADGNLLNLVGFEFGVDELRFGPDANGLTADQLSRIRVDGNEIVGLALDSNGFLVKSSVCIFVCQADGSVTSTNTKI</sequence>
<evidence type="ECO:0000313" key="2">
    <source>
        <dbReference type="EMBL" id="QHI69786.1"/>
    </source>
</evidence>
<dbReference type="RefSeq" id="WP_160628968.1">
    <property type="nucleotide sequence ID" value="NZ_CP047593.1"/>
</dbReference>
<keyword evidence="1" id="KW-0732">Signal</keyword>
<evidence type="ECO:0000256" key="1">
    <source>
        <dbReference type="SAM" id="SignalP"/>
    </source>
</evidence>
<organism evidence="2 3">
    <name type="scientific">Tichowtungia aerotolerans</name>
    <dbReference type="NCBI Taxonomy" id="2697043"/>
    <lineage>
        <taxon>Bacteria</taxon>
        <taxon>Pseudomonadati</taxon>
        <taxon>Kiritimatiellota</taxon>
        <taxon>Tichowtungiia</taxon>
        <taxon>Tichowtungiales</taxon>
        <taxon>Tichowtungiaceae</taxon>
        <taxon>Tichowtungia</taxon>
    </lineage>
</organism>
<accession>A0A6P1MDW9</accession>
<protein>
    <submittedName>
        <fullName evidence="2">Uncharacterized protein</fullName>
    </submittedName>
</protein>
<gene>
    <name evidence="2" type="ORF">GT409_10105</name>
</gene>
<feature type="chain" id="PRO_5026809290" evidence="1">
    <location>
        <begin position="21"/>
        <end position="727"/>
    </location>
</feature>
<dbReference type="Proteomes" id="UP000464954">
    <property type="component" value="Chromosome"/>
</dbReference>
<dbReference type="AlphaFoldDB" id="A0A6P1MDW9"/>
<dbReference type="EMBL" id="CP047593">
    <property type="protein sequence ID" value="QHI69786.1"/>
    <property type="molecule type" value="Genomic_DNA"/>
</dbReference>
<feature type="signal peptide" evidence="1">
    <location>
        <begin position="1"/>
        <end position="20"/>
    </location>
</feature>